<dbReference type="Proteomes" id="UP000566813">
    <property type="component" value="Unassembled WGS sequence"/>
</dbReference>
<dbReference type="RefSeq" id="WP_185665038.1">
    <property type="nucleotide sequence ID" value="NZ_JACLAW010000011.1"/>
</dbReference>
<name>A0A7X1KMU8_9SPHN</name>
<accession>A0A7X1KMU8</accession>
<evidence type="ECO:0000313" key="1">
    <source>
        <dbReference type="EMBL" id="MBC2666748.1"/>
    </source>
</evidence>
<comment type="caution">
    <text evidence="1">The sequence shown here is derived from an EMBL/GenBank/DDBJ whole genome shotgun (WGS) entry which is preliminary data.</text>
</comment>
<dbReference type="EMBL" id="JACLAW010000011">
    <property type="protein sequence ID" value="MBC2666748.1"/>
    <property type="molecule type" value="Genomic_DNA"/>
</dbReference>
<protein>
    <submittedName>
        <fullName evidence="1">Uncharacterized protein</fullName>
    </submittedName>
</protein>
<evidence type="ECO:0000313" key="2">
    <source>
        <dbReference type="Proteomes" id="UP000566813"/>
    </source>
</evidence>
<organism evidence="1 2">
    <name type="scientific">Novosphingobium flavum</name>
    <dbReference type="NCBI Taxonomy" id="1778672"/>
    <lineage>
        <taxon>Bacteria</taxon>
        <taxon>Pseudomonadati</taxon>
        <taxon>Pseudomonadota</taxon>
        <taxon>Alphaproteobacteria</taxon>
        <taxon>Sphingomonadales</taxon>
        <taxon>Sphingomonadaceae</taxon>
        <taxon>Novosphingobium</taxon>
    </lineage>
</organism>
<keyword evidence="2" id="KW-1185">Reference proteome</keyword>
<reference evidence="1 2" key="1">
    <citation type="submission" date="2020-08" db="EMBL/GenBank/DDBJ databases">
        <title>The genome sequence of type strain Novosphingobium flavum NBRC 111647.</title>
        <authorList>
            <person name="Liu Y."/>
        </authorList>
    </citation>
    <scope>NUCLEOTIDE SEQUENCE [LARGE SCALE GENOMIC DNA]</scope>
    <source>
        <strain evidence="1 2">NBRC 111647</strain>
    </source>
</reference>
<gene>
    <name evidence="1" type="ORF">H7F51_14600</name>
</gene>
<sequence>MPKGTEADINEALKGYYEAACKLSKVTPVSAPTCQRLSQPDAQGFSWTATGKPGDTLEESLKAIVEARVAGWDLI</sequence>
<dbReference type="AlphaFoldDB" id="A0A7X1KMU8"/>
<proteinExistence type="predicted"/>